<proteinExistence type="predicted"/>
<dbReference type="Proteomes" id="UP000011761">
    <property type="component" value="Unassembled WGS sequence"/>
</dbReference>
<accession>M2LUT7</accession>
<sequence length="74" mass="9015">MHRSLLWFDEVKLCLLHWERKYLRMVRLIWSWTSNAYSKLNATCIPAVSWTARRTRIPSKIHRLVNLRLTFENS</sequence>
<evidence type="ECO:0000313" key="1">
    <source>
        <dbReference type="EMBL" id="EMC98377.1"/>
    </source>
</evidence>
<dbReference type="KEGG" id="bcom:BAUCODRAFT_423105"/>
<name>M2LUT7_BAUPA</name>
<dbReference type="RefSeq" id="XP_007675025.1">
    <property type="nucleotide sequence ID" value="XM_007676835.1"/>
</dbReference>
<dbReference type="GeneID" id="19114183"/>
<keyword evidence="2" id="KW-1185">Reference proteome</keyword>
<evidence type="ECO:0000313" key="2">
    <source>
        <dbReference type="Proteomes" id="UP000011761"/>
    </source>
</evidence>
<organism evidence="1 2">
    <name type="scientific">Baudoinia panamericana (strain UAMH 10762)</name>
    <name type="common">Angels' share fungus</name>
    <name type="synonym">Baudoinia compniacensis (strain UAMH 10762)</name>
    <dbReference type="NCBI Taxonomy" id="717646"/>
    <lineage>
        <taxon>Eukaryota</taxon>
        <taxon>Fungi</taxon>
        <taxon>Dikarya</taxon>
        <taxon>Ascomycota</taxon>
        <taxon>Pezizomycotina</taxon>
        <taxon>Dothideomycetes</taxon>
        <taxon>Dothideomycetidae</taxon>
        <taxon>Mycosphaerellales</taxon>
        <taxon>Teratosphaeriaceae</taxon>
        <taxon>Baudoinia</taxon>
    </lineage>
</organism>
<reference evidence="1 2" key="1">
    <citation type="journal article" date="2012" name="PLoS Pathog.">
        <title>Diverse lifestyles and strategies of plant pathogenesis encoded in the genomes of eighteen Dothideomycetes fungi.</title>
        <authorList>
            <person name="Ohm R.A."/>
            <person name="Feau N."/>
            <person name="Henrissat B."/>
            <person name="Schoch C.L."/>
            <person name="Horwitz B.A."/>
            <person name="Barry K.W."/>
            <person name="Condon B.J."/>
            <person name="Copeland A.C."/>
            <person name="Dhillon B."/>
            <person name="Glaser F."/>
            <person name="Hesse C.N."/>
            <person name="Kosti I."/>
            <person name="LaButti K."/>
            <person name="Lindquist E.A."/>
            <person name="Lucas S."/>
            <person name="Salamov A.A."/>
            <person name="Bradshaw R.E."/>
            <person name="Ciuffetti L."/>
            <person name="Hamelin R.C."/>
            <person name="Kema G.H.J."/>
            <person name="Lawrence C."/>
            <person name="Scott J.A."/>
            <person name="Spatafora J.W."/>
            <person name="Turgeon B.G."/>
            <person name="de Wit P.J.G.M."/>
            <person name="Zhong S."/>
            <person name="Goodwin S.B."/>
            <person name="Grigoriev I.V."/>
        </authorList>
    </citation>
    <scope>NUCLEOTIDE SEQUENCE [LARGE SCALE GENOMIC DNA]</scope>
    <source>
        <strain evidence="1 2">UAMH 10762</strain>
    </source>
</reference>
<gene>
    <name evidence="1" type="ORF">BAUCODRAFT_423105</name>
</gene>
<dbReference type="AlphaFoldDB" id="M2LUT7"/>
<protein>
    <submittedName>
        <fullName evidence="1">Uncharacterized protein</fullName>
    </submittedName>
</protein>
<dbReference type="EMBL" id="KB445553">
    <property type="protein sequence ID" value="EMC98377.1"/>
    <property type="molecule type" value="Genomic_DNA"/>
</dbReference>
<dbReference type="HOGENOM" id="CLU_2687427_0_0_1"/>